<sequence>MSKLLEYLNDGYEWIVDIDLEKFFDRVPQDRLMSLVHNMIEDGDRESLIRKYLHSGVIINGRRHKTLVGTPQGGNVSPLLSNIMLNELDKELEKRGLRFVRYADDCVMMVGSEAAAKRVMYSVSRFIEKRLGLKV</sequence>
<dbReference type="InterPro" id="IPR043502">
    <property type="entry name" value="DNA/RNA_pol_sf"/>
</dbReference>
<protein>
    <recommendedName>
        <fullName evidence="2">Reverse transcriptase domain-containing protein</fullName>
    </recommendedName>
</protein>
<evidence type="ECO:0000259" key="2">
    <source>
        <dbReference type="PROSITE" id="PS50878"/>
    </source>
</evidence>
<dbReference type="GO" id="GO:0006974">
    <property type="term" value="P:DNA damage response"/>
    <property type="evidence" value="ECO:0007669"/>
    <property type="project" value="UniProtKB-KW"/>
</dbReference>
<evidence type="ECO:0000313" key="5">
    <source>
        <dbReference type="Proteomes" id="UP000265600"/>
    </source>
</evidence>
<dbReference type="InterPro" id="IPR000477">
    <property type="entry name" value="RT_dom"/>
</dbReference>
<accession>A0A3A4MPP1</accession>
<dbReference type="EMBL" id="PTTJ01000141">
    <property type="protein sequence ID" value="RJP07925.1"/>
    <property type="molecule type" value="Genomic_DNA"/>
</dbReference>
<evidence type="ECO:0000313" key="6">
    <source>
        <dbReference type="Proteomes" id="UP000285038"/>
    </source>
</evidence>
<keyword evidence="1" id="KW-0227">DNA damage</keyword>
<name>A0A3A4MPP1_9STRE</name>
<dbReference type="Proteomes" id="UP000285038">
    <property type="component" value="Unassembled WGS sequence"/>
</dbReference>
<dbReference type="PANTHER" id="PTHR34047">
    <property type="entry name" value="NUCLEAR INTRON MATURASE 1, MITOCHONDRIAL-RELATED"/>
    <property type="match status" value="1"/>
</dbReference>
<comment type="caution">
    <text evidence="3">The sequence shown here is derived from an EMBL/GenBank/DDBJ whole genome shotgun (WGS) entry which is preliminary data.</text>
</comment>
<dbReference type="Pfam" id="PF00078">
    <property type="entry name" value="RVT_1"/>
    <property type="match status" value="1"/>
</dbReference>
<feature type="domain" description="Reverse transcriptase" evidence="2">
    <location>
        <begin position="1"/>
        <end position="135"/>
    </location>
</feature>
<dbReference type="SUPFAM" id="SSF56672">
    <property type="entry name" value="DNA/RNA polymerases"/>
    <property type="match status" value="1"/>
</dbReference>
<dbReference type="Proteomes" id="UP000265600">
    <property type="component" value="Unassembled WGS sequence"/>
</dbReference>
<dbReference type="InterPro" id="IPR051083">
    <property type="entry name" value="GrpII_Intron_Splice-Mob/Def"/>
</dbReference>
<evidence type="ECO:0000313" key="4">
    <source>
        <dbReference type="EMBL" id="RJY14595.1"/>
    </source>
</evidence>
<evidence type="ECO:0000313" key="3">
    <source>
        <dbReference type="EMBL" id="RJP07925.1"/>
    </source>
</evidence>
<proteinExistence type="predicted"/>
<dbReference type="AlphaFoldDB" id="A0A3A4MPP1"/>
<organism evidence="3 5">
    <name type="scientific">Streptococcus pseudopneumoniae</name>
    <dbReference type="NCBI Taxonomy" id="257758"/>
    <lineage>
        <taxon>Bacteria</taxon>
        <taxon>Bacillati</taxon>
        <taxon>Bacillota</taxon>
        <taxon>Bacilli</taxon>
        <taxon>Lactobacillales</taxon>
        <taxon>Streptococcaceae</taxon>
        <taxon>Streptococcus</taxon>
    </lineage>
</organism>
<dbReference type="EMBL" id="RAHZ01000011">
    <property type="protein sequence ID" value="RJY14595.1"/>
    <property type="molecule type" value="Genomic_DNA"/>
</dbReference>
<keyword evidence="6" id="KW-1185">Reference proteome</keyword>
<dbReference type="PANTHER" id="PTHR34047:SF8">
    <property type="entry name" value="PROTEIN YKFC"/>
    <property type="match status" value="1"/>
</dbReference>
<gene>
    <name evidence="3" type="ORF">C5O69_11310</name>
    <name evidence="4" type="ORF">D6867_02260</name>
</gene>
<dbReference type="CDD" id="cd01651">
    <property type="entry name" value="RT_G2_intron"/>
    <property type="match status" value="1"/>
</dbReference>
<reference evidence="5" key="1">
    <citation type="submission" date="2018-02" db="EMBL/GenBank/DDBJ databases">
        <authorList>
            <person name="Handem S."/>
        </authorList>
    </citation>
    <scope>NUCLEOTIDE SEQUENCE [LARGE SCALE GENOMIC DNA]</scope>
    <source>
        <strain evidence="4 6">Spain2270</strain>
        <strain evidence="5">Spain3473</strain>
    </source>
</reference>
<dbReference type="PROSITE" id="PS50878">
    <property type="entry name" value="RT_POL"/>
    <property type="match status" value="1"/>
</dbReference>
<evidence type="ECO:0000256" key="1">
    <source>
        <dbReference type="ARBA" id="ARBA00022763"/>
    </source>
</evidence>
<reference evidence="3" key="2">
    <citation type="submission" date="2018-02" db="EMBL/GenBank/DDBJ databases">
        <authorList>
            <person name="Cohen D.B."/>
            <person name="Kent A.D."/>
        </authorList>
    </citation>
    <scope>NUCLEOTIDE SEQUENCE</scope>
    <source>
        <strain evidence="3">Spain3473</strain>
    </source>
</reference>